<evidence type="ECO:0000256" key="1">
    <source>
        <dbReference type="SAM" id="SignalP"/>
    </source>
</evidence>
<dbReference type="Proteomes" id="UP001155077">
    <property type="component" value="Unassembled WGS sequence"/>
</dbReference>
<feature type="chain" id="PRO_5045130708" description="Lipocalin-like domain-containing protein" evidence="1">
    <location>
        <begin position="23"/>
        <end position="147"/>
    </location>
</feature>
<comment type="caution">
    <text evidence="2">The sequence shown here is derived from an EMBL/GenBank/DDBJ whole genome shotgun (WGS) entry which is preliminary data.</text>
</comment>
<keyword evidence="3" id="KW-1185">Reference proteome</keyword>
<gene>
    <name evidence="2" type="ORF">NE848_04425</name>
</gene>
<evidence type="ECO:0000313" key="3">
    <source>
        <dbReference type="Proteomes" id="UP001155077"/>
    </source>
</evidence>
<dbReference type="EMBL" id="JAMSCK010000002">
    <property type="protein sequence ID" value="MCM8568611.1"/>
    <property type="molecule type" value="Genomic_DNA"/>
</dbReference>
<accession>A0ABT0YYQ6</accession>
<protein>
    <recommendedName>
        <fullName evidence="4">Lipocalin-like domain-containing protein</fullName>
    </recommendedName>
</protein>
<name>A0ABT0YYQ6_9FLAO</name>
<evidence type="ECO:0008006" key="4">
    <source>
        <dbReference type="Google" id="ProtNLM"/>
    </source>
</evidence>
<keyword evidence="1" id="KW-0732">Signal</keyword>
<proteinExistence type="predicted"/>
<feature type="signal peptide" evidence="1">
    <location>
        <begin position="1"/>
        <end position="22"/>
    </location>
</feature>
<dbReference type="RefSeq" id="WP_252111013.1">
    <property type="nucleotide sequence ID" value="NZ_JAMSCK010000002.1"/>
</dbReference>
<sequence>MKLRRLILLLSILLAYSCSSNKDGLIIVDFSAGPYPQTWKLFKMTGSMVNSETAGEDMAWQEEYRFSSNASVVKTRTQDGVSSSITGDFTISQENDRQLIIIEYQEDSNLIGSCTGTEESLFFNAEDGVLNSNWWACDGPGLFYKKN</sequence>
<evidence type="ECO:0000313" key="2">
    <source>
        <dbReference type="EMBL" id="MCM8568611.1"/>
    </source>
</evidence>
<reference evidence="2" key="1">
    <citation type="submission" date="2022-06" db="EMBL/GenBank/DDBJ databases">
        <title>Gramella sediminis sp. nov., isolated from deep-sea sediment of the Indian Ocean.</title>
        <authorList>
            <person name="Yang L."/>
        </authorList>
    </citation>
    <scope>NUCLEOTIDE SEQUENCE</scope>
    <source>
        <strain evidence="2">HMD3159</strain>
    </source>
</reference>
<organism evidence="2 3">
    <name type="scientific">Gramella jeungdoensis</name>
    <dbReference type="NCBI Taxonomy" id="708091"/>
    <lineage>
        <taxon>Bacteria</taxon>
        <taxon>Pseudomonadati</taxon>
        <taxon>Bacteroidota</taxon>
        <taxon>Flavobacteriia</taxon>
        <taxon>Flavobacteriales</taxon>
        <taxon>Flavobacteriaceae</taxon>
        <taxon>Christiangramia</taxon>
    </lineage>
</organism>
<dbReference type="PROSITE" id="PS51257">
    <property type="entry name" value="PROKAR_LIPOPROTEIN"/>
    <property type="match status" value="1"/>
</dbReference>